<comment type="caution">
    <text evidence="3">The sequence shown here is derived from an EMBL/GenBank/DDBJ whole genome shotgun (WGS) entry which is preliminary data.</text>
</comment>
<organism evidence="3 4">
    <name type="scientific">Scytalidium lignicola</name>
    <name type="common">Hyphomycete</name>
    <dbReference type="NCBI Taxonomy" id="5539"/>
    <lineage>
        <taxon>Eukaryota</taxon>
        <taxon>Fungi</taxon>
        <taxon>Dikarya</taxon>
        <taxon>Ascomycota</taxon>
        <taxon>Pezizomycotina</taxon>
        <taxon>Leotiomycetes</taxon>
        <taxon>Leotiomycetes incertae sedis</taxon>
        <taxon>Scytalidium</taxon>
    </lineage>
</organism>
<gene>
    <name evidence="3" type="ORF">B7463_g5471</name>
</gene>
<feature type="region of interest" description="Disordered" evidence="1">
    <location>
        <begin position="133"/>
        <end position="155"/>
    </location>
</feature>
<feature type="non-terminal residue" evidence="3">
    <location>
        <position position="1"/>
    </location>
</feature>
<feature type="transmembrane region" description="Helical" evidence="2">
    <location>
        <begin position="7"/>
        <end position="28"/>
    </location>
</feature>
<dbReference type="Proteomes" id="UP000258309">
    <property type="component" value="Unassembled WGS sequence"/>
</dbReference>
<feature type="non-terminal residue" evidence="3">
    <location>
        <position position="155"/>
    </location>
</feature>
<evidence type="ECO:0000256" key="2">
    <source>
        <dbReference type="SAM" id="Phobius"/>
    </source>
</evidence>
<accession>A0A3E2HBN2</accession>
<keyword evidence="2" id="KW-1133">Transmembrane helix</keyword>
<dbReference type="AlphaFoldDB" id="A0A3E2HBN2"/>
<protein>
    <submittedName>
        <fullName evidence="3">Uncharacterized protein</fullName>
    </submittedName>
</protein>
<name>A0A3E2HBN2_SCYLI</name>
<keyword evidence="4" id="KW-1185">Reference proteome</keyword>
<evidence type="ECO:0000313" key="3">
    <source>
        <dbReference type="EMBL" id="RFU30826.1"/>
    </source>
</evidence>
<reference evidence="3 4" key="1">
    <citation type="submission" date="2018-05" db="EMBL/GenBank/DDBJ databases">
        <title>Draft genome sequence of Scytalidium lignicola DSM 105466, a ubiquitous saprotrophic fungus.</title>
        <authorList>
            <person name="Buettner E."/>
            <person name="Gebauer A.M."/>
            <person name="Hofrichter M."/>
            <person name="Liers C."/>
            <person name="Kellner H."/>
        </authorList>
    </citation>
    <scope>NUCLEOTIDE SEQUENCE [LARGE SCALE GENOMIC DNA]</scope>
    <source>
        <strain evidence="3 4">DSM 105466</strain>
    </source>
</reference>
<dbReference type="EMBL" id="NCSJ02000090">
    <property type="protein sequence ID" value="RFU30826.1"/>
    <property type="molecule type" value="Genomic_DNA"/>
</dbReference>
<keyword evidence="2" id="KW-0472">Membrane</keyword>
<evidence type="ECO:0000256" key="1">
    <source>
        <dbReference type="SAM" id="MobiDB-lite"/>
    </source>
</evidence>
<evidence type="ECO:0000313" key="4">
    <source>
        <dbReference type="Proteomes" id="UP000258309"/>
    </source>
</evidence>
<proteinExistence type="predicted"/>
<feature type="compositionally biased region" description="Polar residues" evidence="1">
    <location>
        <begin position="133"/>
        <end position="142"/>
    </location>
</feature>
<sequence>MSSSVQNAGGIVAVGIVVGAAVLGYTGWLTSSSAAAIQNGDFTVGSSGLLVKAPVINLDDKAARDNWVSAVEKTIEEDRRLQPWKAEVGDLVADREFISYRRSHEMDETDIMKNAVPKKCGCQTTWNPYPTYQASSSEGTPPSTAPRPYPTTFTG</sequence>
<keyword evidence="2" id="KW-0812">Transmembrane</keyword>